<evidence type="ECO:0000313" key="3">
    <source>
        <dbReference type="EMBL" id="RXH76463.1"/>
    </source>
</evidence>
<dbReference type="InterPro" id="IPR050804">
    <property type="entry name" value="MCC"/>
</dbReference>
<comment type="caution">
    <text evidence="3">The sequence shown here is derived from an EMBL/GenBank/DDBJ whole genome shotgun (WGS) entry which is preliminary data.</text>
</comment>
<evidence type="ECO:0000259" key="2">
    <source>
        <dbReference type="PROSITE" id="PS50144"/>
    </source>
</evidence>
<evidence type="ECO:0000256" key="1">
    <source>
        <dbReference type="ARBA" id="ARBA00023054"/>
    </source>
</evidence>
<dbReference type="Pfam" id="PF22486">
    <property type="entry name" value="MATH_2"/>
    <property type="match status" value="1"/>
</dbReference>
<reference evidence="3 4" key="1">
    <citation type="submission" date="2018-10" db="EMBL/GenBank/DDBJ databases">
        <title>A high-quality apple genome assembly.</title>
        <authorList>
            <person name="Hu J."/>
        </authorList>
    </citation>
    <scope>NUCLEOTIDE SEQUENCE [LARGE SCALE GENOMIC DNA]</scope>
    <source>
        <strain evidence="4">cv. HFTH1</strain>
        <tissue evidence="3">Young leaf</tissue>
    </source>
</reference>
<accession>A0A498I5S5</accession>
<dbReference type="SUPFAM" id="SSF49599">
    <property type="entry name" value="TRAF domain-like"/>
    <property type="match status" value="1"/>
</dbReference>
<dbReference type="Proteomes" id="UP000290289">
    <property type="component" value="Chromosome 14"/>
</dbReference>
<protein>
    <recommendedName>
        <fullName evidence="2">MATH domain-containing protein</fullName>
    </recommendedName>
</protein>
<dbReference type="InterPro" id="IPR002083">
    <property type="entry name" value="MATH/TRAF_dom"/>
</dbReference>
<dbReference type="EMBL" id="RDQH01000340">
    <property type="protein sequence ID" value="RXH76463.1"/>
    <property type="molecule type" value="Genomic_DNA"/>
</dbReference>
<dbReference type="AlphaFoldDB" id="A0A498I5S5"/>
<dbReference type="STRING" id="3750.A0A498I5S5"/>
<keyword evidence="4" id="KW-1185">Reference proteome</keyword>
<keyword evidence="1" id="KW-0175">Coiled coil</keyword>
<dbReference type="InterPro" id="IPR008974">
    <property type="entry name" value="TRAF-like"/>
</dbReference>
<dbReference type="PROSITE" id="PS50144">
    <property type="entry name" value="MATH"/>
    <property type="match status" value="1"/>
</dbReference>
<sequence length="128" mass="14750">MEADERMLAPHSDLVGGSLPIEAEMEDMDPPPVHFTWKLFNFTSLTAEKIYSPIFTAGDYKWRMQMFPRGNNVKGLSLFLDVAYSETLPHKWCKCAAFSLTVVNQIDSTYSIEKGIFHFYHPYFLLAF</sequence>
<proteinExistence type="predicted"/>
<organism evidence="3 4">
    <name type="scientific">Malus domestica</name>
    <name type="common">Apple</name>
    <name type="synonym">Pyrus malus</name>
    <dbReference type="NCBI Taxonomy" id="3750"/>
    <lineage>
        <taxon>Eukaryota</taxon>
        <taxon>Viridiplantae</taxon>
        <taxon>Streptophyta</taxon>
        <taxon>Embryophyta</taxon>
        <taxon>Tracheophyta</taxon>
        <taxon>Spermatophyta</taxon>
        <taxon>Magnoliopsida</taxon>
        <taxon>eudicotyledons</taxon>
        <taxon>Gunneridae</taxon>
        <taxon>Pentapetalae</taxon>
        <taxon>rosids</taxon>
        <taxon>fabids</taxon>
        <taxon>Rosales</taxon>
        <taxon>Rosaceae</taxon>
        <taxon>Amygdaloideae</taxon>
        <taxon>Maleae</taxon>
        <taxon>Malus</taxon>
    </lineage>
</organism>
<name>A0A498I5S5_MALDO</name>
<dbReference type="Gene3D" id="2.60.210.10">
    <property type="entry name" value="Apoptosis, Tumor Necrosis Factor Receptor Associated Protein 2, Chain A"/>
    <property type="match status" value="1"/>
</dbReference>
<evidence type="ECO:0000313" key="4">
    <source>
        <dbReference type="Proteomes" id="UP000290289"/>
    </source>
</evidence>
<dbReference type="PANTHER" id="PTHR46236:SF35">
    <property type="entry name" value="MATH DOMAIN-CONTAINING PROTEIN"/>
    <property type="match status" value="1"/>
</dbReference>
<dbReference type="CDD" id="cd00121">
    <property type="entry name" value="MATH"/>
    <property type="match status" value="1"/>
</dbReference>
<dbReference type="PANTHER" id="PTHR46236">
    <property type="entry name" value="TRAF-LIKE SUPERFAMILY PROTEIN"/>
    <property type="match status" value="1"/>
</dbReference>
<gene>
    <name evidence="3" type="ORF">DVH24_019351</name>
</gene>
<feature type="domain" description="MATH" evidence="2">
    <location>
        <begin position="32"/>
        <end position="128"/>
    </location>
</feature>